<sequence length="166" mass="17266">MGGLLATAAGIAIGSLRKVERAKADVGVAVHGSAWERTTAGAAPGRIVMDIQDVLVDFYSGAHAVDVVAAWAYVVANRQTVLESLASFEKAYERLIELQAAGELGAGTADFPAGNLEMVKRLNRLIAAGFDSEEARQAAREIHALAELCASALKESDTSPAGQGSQ</sequence>
<name>A0A150RDF6_SORCE</name>
<accession>A0A150RDF6</accession>
<gene>
    <name evidence="1" type="ORF">BE18_16610</name>
</gene>
<dbReference type="EMBL" id="JEMC01003818">
    <property type="protein sequence ID" value="KYF78317.1"/>
    <property type="molecule type" value="Genomic_DNA"/>
</dbReference>
<proteinExistence type="predicted"/>
<evidence type="ECO:0000313" key="2">
    <source>
        <dbReference type="Proteomes" id="UP000075515"/>
    </source>
</evidence>
<organism evidence="1 2">
    <name type="scientific">Sorangium cellulosum</name>
    <name type="common">Polyangium cellulosum</name>
    <dbReference type="NCBI Taxonomy" id="56"/>
    <lineage>
        <taxon>Bacteria</taxon>
        <taxon>Pseudomonadati</taxon>
        <taxon>Myxococcota</taxon>
        <taxon>Polyangia</taxon>
        <taxon>Polyangiales</taxon>
        <taxon>Polyangiaceae</taxon>
        <taxon>Sorangium</taxon>
    </lineage>
</organism>
<comment type="caution">
    <text evidence="1">The sequence shown here is derived from an EMBL/GenBank/DDBJ whole genome shotgun (WGS) entry which is preliminary data.</text>
</comment>
<dbReference type="AlphaFoldDB" id="A0A150RDF6"/>
<reference evidence="1 2" key="1">
    <citation type="submission" date="2014-02" db="EMBL/GenBank/DDBJ databases">
        <title>The small core and large imbalanced accessory genome model reveals a collaborative survival strategy of Sorangium cellulosum strains in nature.</title>
        <authorList>
            <person name="Han K."/>
            <person name="Peng R."/>
            <person name="Blom J."/>
            <person name="Li Y.-Z."/>
        </authorList>
    </citation>
    <scope>NUCLEOTIDE SEQUENCE [LARGE SCALE GENOMIC DNA]</scope>
    <source>
        <strain evidence="1 2">So0149</strain>
    </source>
</reference>
<evidence type="ECO:0000313" key="1">
    <source>
        <dbReference type="EMBL" id="KYF78317.1"/>
    </source>
</evidence>
<protein>
    <submittedName>
        <fullName evidence="1">Uncharacterized protein</fullName>
    </submittedName>
</protein>
<dbReference type="Proteomes" id="UP000075515">
    <property type="component" value="Unassembled WGS sequence"/>
</dbReference>